<dbReference type="GO" id="GO:0106300">
    <property type="term" value="P:protein-DNA covalent cross-linking repair"/>
    <property type="evidence" value="ECO:0007669"/>
    <property type="project" value="TreeGrafter"/>
</dbReference>
<feature type="transmembrane region" description="Helical" evidence="2">
    <location>
        <begin position="6"/>
        <end position="27"/>
    </location>
</feature>
<feature type="compositionally biased region" description="Low complexity" evidence="1">
    <location>
        <begin position="270"/>
        <end position="281"/>
    </location>
</feature>
<evidence type="ECO:0000313" key="3">
    <source>
        <dbReference type="EMBL" id="KAF7711633.1"/>
    </source>
</evidence>
<dbReference type="GO" id="GO:0061709">
    <property type="term" value="P:reticulophagy"/>
    <property type="evidence" value="ECO:0007669"/>
    <property type="project" value="TreeGrafter"/>
</dbReference>
<protein>
    <recommendedName>
        <fullName evidence="5">Testis-expressed sequence 264 protein</fullName>
    </recommendedName>
</protein>
<dbReference type="PANTHER" id="PTHR15949">
    <property type="entry name" value="TESTIS-EXPRESSED PROTEIN 264"/>
    <property type="match status" value="1"/>
</dbReference>
<comment type="caution">
    <text evidence="3">The sequence shown here is derived from an EMBL/GenBank/DDBJ whole genome shotgun (WGS) entry which is preliminary data.</text>
</comment>
<dbReference type="Gene3D" id="3.20.80.10">
    <property type="entry name" value="Regulatory factor, effector binding domain"/>
    <property type="match status" value="1"/>
</dbReference>
<feature type="compositionally biased region" description="Basic and acidic residues" evidence="1">
    <location>
        <begin position="199"/>
        <end position="217"/>
    </location>
</feature>
<reference evidence="3" key="1">
    <citation type="submission" date="2020-08" db="EMBL/GenBank/DDBJ databases">
        <title>Chromosome-level assembly of Southern catfish (Silurus meridionalis) provides insights into visual adaptation to the nocturnal and benthic lifestyles.</title>
        <authorList>
            <person name="Zhang Y."/>
            <person name="Wang D."/>
            <person name="Peng Z."/>
        </authorList>
    </citation>
    <scope>NUCLEOTIDE SEQUENCE</scope>
    <source>
        <strain evidence="3">SWU-2019-XX</strain>
        <tissue evidence="3">Muscle</tissue>
    </source>
</reference>
<sequence length="319" mass="35216">MSDFVILSLILFLVVCLILTLAVFVFYSGLLSEVVVGTGSPPVKNITIAYKFKKGSYRDRGAAFTESCSIAPKLCSVGLYYDNPNQTEDDCCRYAVGSILSQDEEKPDEELQRLYEKFGFRIISFPEVSCAVTSSFPNRCILSSICGAYRVFPELHHYITDRGLSAYPYIEICKGDLIHYMCPLENQESFFVPELLEKQTEGGEKTETDKEADETHTGEGCTSESGVAVMEADAESSEMGESSTPVLCQQTPPLDERDSQTEEGDQGAKGSSESVGSGSSFEELDMDIEEEEKESKNAEDDHVEDTEKRGVNEIGSNEE</sequence>
<dbReference type="Proteomes" id="UP000606274">
    <property type="component" value="Unassembled WGS sequence"/>
</dbReference>
<dbReference type="GO" id="GO:0000421">
    <property type="term" value="C:autophagosome membrane"/>
    <property type="evidence" value="ECO:0007669"/>
    <property type="project" value="TreeGrafter"/>
</dbReference>
<dbReference type="PANTHER" id="PTHR15949:SF3">
    <property type="entry name" value="TESTIS-EXPRESSED PROTEIN 264"/>
    <property type="match status" value="1"/>
</dbReference>
<dbReference type="InterPro" id="IPR011256">
    <property type="entry name" value="Reg_factor_effector_dom_sf"/>
</dbReference>
<gene>
    <name evidence="3" type="ORF">HF521_000644</name>
</gene>
<organism evidence="3 4">
    <name type="scientific">Silurus meridionalis</name>
    <name type="common">Southern catfish</name>
    <name type="synonym">Silurus soldatovi meridionalis</name>
    <dbReference type="NCBI Taxonomy" id="175797"/>
    <lineage>
        <taxon>Eukaryota</taxon>
        <taxon>Metazoa</taxon>
        <taxon>Chordata</taxon>
        <taxon>Craniata</taxon>
        <taxon>Vertebrata</taxon>
        <taxon>Euteleostomi</taxon>
        <taxon>Actinopterygii</taxon>
        <taxon>Neopterygii</taxon>
        <taxon>Teleostei</taxon>
        <taxon>Ostariophysi</taxon>
        <taxon>Siluriformes</taxon>
        <taxon>Siluridae</taxon>
        <taxon>Silurus</taxon>
    </lineage>
</organism>
<dbReference type="EMBL" id="JABFDY010000001">
    <property type="protein sequence ID" value="KAF7711633.1"/>
    <property type="molecule type" value="Genomic_DNA"/>
</dbReference>
<keyword evidence="2" id="KW-0812">Transmembrane</keyword>
<name>A0A8T0BYT9_SILME</name>
<feature type="compositionally biased region" description="Basic and acidic residues" evidence="1">
    <location>
        <begin position="293"/>
        <end position="311"/>
    </location>
</feature>
<evidence type="ECO:0008006" key="5">
    <source>
        <dbReference type="Google" id="ProtNLM"/>
    </source>
</evidence>
<evidence type="ECO:0000256" key="2">
    <source>
        <dbReference type="SAM" id="Phobius"/>
    </source>
</evidence>
<keyword evidence="4" id="KW-1185">Reference proteome</keyword>
<keyword evidence="2" id="KW-0472">Membrane</keyword>
<accession>A0A8T0BYT9</accession>
<feature type="compositionally biased region" description="Polar residues" evidence="1">
    <location>
        <begin position="239"/>
        <end position="252"/>
    </location>
</feature>
<dbReference type="GO" id="GO:0005657">
    <property type="term" value="C:replication fork"/>
    <property type="evidence" value="ECO:0007669"/>
    <property type="project" value="TreeGrafter"/>
</dbReference>
<keyword evidence="2" id="KW-1133">Transmembrane helix</keyword>
<dbReference type="OrthoDB" id="2140079at2759"/>
<dbReference type="GO" id="GO:0005634">
    <property type="term" value="C:nucleus"/>
    <property type="evidence" value="ECO:0007669"/>
    <property type="project" value="TreeGrafter"/>
</dbReference>
<evidence type="ECO:0000256" key="1">
    <source>
        <dbReference type="SAM" id="MobiDB-lite"/>
    </source>
</evidence>
<dbReference type="GO" id="GO:0005789">
    <property type="term" value="C:endoplasmic reticulum membrane"/>
    <property type="evidence" value="ECO:0007669"/>
    <property type="project" value="TreeGrafter"/>
</dbReference>
<feature type="region of interest" description="Disordered" evidence="1">
    <location>
        <begin position="199"/>
        <end position="319"/>
    </location>
</feature>
<proteinExistence type="predicted"/>
<evidence type="ECO:0000313" key="4">
    <source>
        <dbReference type="Proteomes" id="UP000606274"/>
    </source>
</evidence>
<dbReference type="AlphaFoldDB" id="A0A8T0BYT9"/>
<dbReference type="SUPFAM" id="SSF55136">
    <property type="entry name" value="Probable bacterial effector-binding domain"/>
    <property type="match status" value="1"/>
</dbReference>
<feature type="compositionally biased region" description="Acidic residues" evidence="1">
    <location>
        <begin position="282"/>
        <end position="292"/>
    </location>
</feature>